<keyword evidence="1" id="KW-0067">ATP-binding</keyword>
<dbReference type="SUPFAM" id="SSF55874">
    <property type="entry name" value="ATPase domain of HSP90 chaperone/DNA topoisomerase II/histidine kinase"/>
    <property type="match status" value="1"/>
</dbReference>
<dbReference type="Pfam" id="PF13589">
    <property type="entry name" value="HATPase_c_3"/>
    <property type="match status" value="1"/>
</dbReference>
<gene>
    <name evidence="1" type="ORF">HT102_00480</name>
</gene>
<dbReference type="GO" id="GO:0005524">
    <property type="term" value="F:ATP binding"/>
    <property type="evidence" value="ECO:0007669"/>
    <property type="project" value="UniProtKB-KW"/>
</dbReference>
<dbReference type="EMBL" id="JACYWE010000001">
    <property type="protein sequence ID" value="MBD8504963.1"/>
    <property type="molecule type" value="Genomic_DNA"/>
</dbReference>
<evidence type="ECO:0000313" key="1">
    <source>
        <dbReference type="EMBL" id="MBD8504963.1"/>
    </source>
</evidence>
<evidence type="ECO:0000313" key="2">
    <source>
        <dbReference type="Proteomes" id="UP000642993"/>
    </source>
</evidence>
<accession>A0A927PJU9</accession>
<dbReference type="InterPro" id="IPR036890">
    <property type="entry name" value="HATPase_C_sf"/>
</dbReference>
<comment type="caution">
    <text evidence="1">The sequence shown here is derived from an EMBL/GenBank/DDBJ whole genome shotgun (WGS) entry which is preliminary data.</text>
</comment>
<reference evidence="1" key="1">
    <citation type="submission" date="2020-09" db="EMBL/GenBank/DDBJ databases">
        <title>Hoyosella lacisalsi sp. nov., a halotolerant actinobacterium isolated from soil of Lake Gudzhirganskoe.</title>
        <authorList>
            <person name="Yang Q."/>
            <person name="Guo P.Y."/>
            <person name="Liu S.W."/>
            <person name="Li F.N."/>
            <person name="Sun C.H."/>
        </authorList>
    </citation>
    <scope>NUCLEOTIDE SEQUENCE</scope>
    <source>
        <strain evidence="1">G463</strain>
    </source>
</reference>
<keyword evidence="1" id="KW-0547">Nucleotide-binding</keyword>
<name>A0A927PJU9_9ACTN</name>
<sequence length="785" mass="88178">MQITPSPRILSMLGEIEIADWQCLAELIDNSIDEIQKRNDKQVLNCNEVDTLSQIEVLLPSPKTELSNAEIEVRDRGRGMSEDQLRKSVRAGWTGNDPFEHLGLFGMGFNVATARLGRVTEVITTTAGELKWRGVRIDLDKIGEDFSVPEFTLPKSDPGAHGTRVRITRLDPSRYQFMTGRAEVIRTRLGEVYSWLLESTPVNLRVNGKVVRPRAHCVWDRSRYVNYGKGRNHEQIPAIIKVEKQLSDAQACTMCGHWQSLGQYKCERCNSTSLKLRARRIHGWVGIQRYLDSNNYGIDFIRNGRKILVHDKSVFEWKDPNDSIVGQHEYPIEIPATKGRIVGEIHLDHVPVDYKKDRFETSSRDWIYAINYLRGEGPLRPQAAKRAGYDQNDSPIGRLFRGYQRNDPGRKCLIPGDGKNATHWQAAEWGQMFHRGDARYQTDEKWWMAVLHHEAEVARKNAPAPESSGSSDEDAILRALGDPTSTISDGTTGIVHGVDSDAETIGDGLAARPISLSEQVEALHKGAKAETNLSREYRINAISDYLNVTAWVVGEPIKMKENARSSPVYLYPTGGGDAELFIDVTHELFRTQGAEALDVAVAEVAYFLGVRRSVIGNGYSISQLVAELRRDTFKDANLDFTTVQESTRSVIDQIRMLVAVHVDADPQRAWMLLSTQDISRLETKYASRGQVLCSTNSDFVSDVPALYLVRLLEEWPEVFTDGAVFEDRYTHLASDEAKQVVKAQLMSLLLDCASVASEEKGIASLNILKRARLSLEMLEQKIVQA</sequence>
<dbReference type="Proteomes" id="UP000642993">
    <property type="component" value="Unassembled WGS sequence"/>
</dbReference>
<dbReference type="RefSeq" id="WP_192037457.1">
    <property type="nucleotide sequence ID" value="NZ_JACYWE010000001.1"/>
</dbReference>
<dbReference type="Gene3D" id="3.30.565.10">
    <property type="entry name" value="Histidine kinase-like ATPase, C-terminal domain"/>
    <property type="match status" value="1"/>
</dbReference>
<keyword evidence="2" id="KW-1185">Reference proteome</keyword>
<dbReference type="AlphaFoldDB" id="A0A927PJU9"/>
<proteinExistence type="predicted"/>
<protein>
    <submittedName>
        <fullName evidence="1">ATP-binding protein</fullName>
    </submittedName>
</protein>
<organism evidence="1 2">
    <name type="scientific">Lolliginicoccus lacisalsi</name>
    <dbReference type="NCBI Taxonomy" id="2742202"/>
    <lineage>
        <taxon>Bacteria</taxon>
        <taxon>Bacillati</taxon>
        <taxon>Actinomycetota</taxon>
        <taxon>Actinomycetes</taxon>
        <taxon>Mycobacteriales</taxon>
        <taxon>Hoyosellaceae</taxon>
        <taxon>Lolliginicoccus</taxon>
    </lineage>
</organism>